<evidence type="ECO:0000256" key="2">
    <source>
        <dbReference type="ARBA" id="ARBA00022741"/>
    </source>
</evidence>
<feature type="binding site" evidence="4">
    <location>
        <begin position="112"/>
        <end position="114"/>
    </location>
    <ligand>
        <name>GTP</name>
        <dbReference type="ChEBI" id="CHEBI:37565"/>
    </ligand>
</feature>
<comment type="function">
    <text evidence="4">Essential cell division protein that forms a contractile ring structure (Z ring) at the future cell division site. The regulation of the ring assembly controls the timing and the location of cell division. One of the functions of the FtsZ ring is to recruit other cell division proteins to the septum to produce a new cell wall between the dividing cells. Binds GTP and shows GTPase activity.</text>
</comment>
<evidence type="ECO:0000256" key="4">
    <source>
        <dbReference type="HAMAP-Rule" id="MF_00909"/>
    </source>
</evidence>
<evidence type="ECO:0000313" key="10">
    <source>
        <dbReference type="Proteomes" id="UP001165044"/>
    </source>
</evidence>
<dbReference type="RefSeq" id="WP_285605830.1">
    <property type="nucleotide sequence ID" value="NZ_BSDC01000001.1"/>
</dbReference>
<dbReference type="HAMAP" id="MF_00909">
    <property type="entry name" value="FtsZ"/>
    <property type="match status" value="1"/>
</dbReference>
<dbReference type="InterPro" id="IPR036525">
    <property type="entry name" value="Tubulin/FtsZ_GTPase_sf"/>
</dbReference>
<evidence type="ECO:0000256" key="3">
    <source>
        <dbReference type="ARBA" id="ARBA00023134"/>
    </source>
</evidence>
<name>A0ABQ5PTK1_9BACT</name>
<dbReference type="NCBIfam" id="TIGR00065">
    <property type="entry name" value="ftsZ"/>
    <property type="match status" value="1"/>
</dbReference>
<reference evidence="9" key="1">
    <citation type="journal article" date="2023" name="Antonie Van Leeuwenhoek">
        <title>Mesoterricola silvestris gen. nov., sp. nov., Mesoterricola sediminis sp. nov., Geothrix oryzae sp. nov., Geothrix edaphica sp. nov., Geothrix rubra sp. nov., and Geothrix limicola sp. nov., six novel members of Acidobacteriota isolated from soils.</title>
        <authorList>
            <person name="Itoh H."/>
            <person name="Sugisawa Y."/>
            <person name="Mise K."/>
            <person name="Xu Z."/>
            <person name="Kuniyasu M."/>
            <person name="Ushijima N."/>
            <person name="Kawano K."/>
            <person name="Kobayashi E."/>
            <person name="Shiratori Y."/>
            <person name="Masuda Y."/>
            <person name="Senoo K."/>
        </authorList>
    </citation>
    <scope>NUCLEOTIDE SEQUENCE</scope>
    <source>
        <strain evidence="9">Red802</strain>
    </source>
</reference>
<keyword evidence="4" id="KW-0131">Cell cycle</keyword>
<organism evidence="9 10">
    <name type="scientific">Geothrix edaphica</name>
    <dbReference type="NCBI Taxonomy" id="2927976"/>
    <lineage>
        <taxon>Bacteria</taxon>
        <taxon>Pseudomonadati</taxon>
        <taxon>Acidobacteriota</taxon>
        <taxon>Holophagae</taxon>
        <taxon>Holophagales</taxon>
        <taxon>Holophagaceae</taxon>
        <taxon>Geothrix</taxon>
    </lineage>
</organism>
<comment type="subunit">
    <text evidence="4">Homodimer. Polymerizes to form a dynamic ring structure in a strictly GTP-dependent manner. Interacts directly with several other division proteins.</text>
</comment>
<dbReference type="CDD" id="cd02201">
    <property type="entry name" value="FtsZ_type1"/>
    <property type="match status" value="1"/>
</dbReference>
<dbReference type="InterPro" id="IPR003008">
    <property type="entry name" value="Tubulin_FtsZ_GTPase"/>
</dbReference>
<dbReference type="Gene3D" id="3.40.50.1440">
    <property type="entry name" value="Tubulin/FtsZ, GTPase domain"/>
    <property type="match status" value="1"/>
</dbReference>
<dbReference type="Proteomes" id="UP001165044">
    <property type="component" value="Unassembled WGS sequence"/>
</dbReference>
<keyword evidence="4" id="KW-0132">Cell division</keyword>
<evidence type="ECO:0000313" key="9">
    <source>
        <dbReference type="EMBL" id="GLH65739.1"/>
    </source>
</evidence>
<dbReference type="SUPFAM" id="SSF52490">
    <property type="entry name" value="Tubulin nucleotide-binding domain-like"/>
    <property type="match status" value="1"/>
</dbReference>
<comment type="caution">
    <text evidence="9">The sequence shown here is derived from an EMBL/GenBank/DDBJ whole genome shotgun (WGS) entry which is preliminary data.</text>
</comment>
<dbReference type="Pfam" id="PF12327">
    <property type="entry name" value="FtsZ_C"/>
    <property type="match status" value="1"/>
</dbReference>
<dbReference type="SMART" id="SM00864">
    <property type="entry name" value="Tubulin"/>
    <property type="match status" value="1"/>
</dbReference>
<keyword evidence="4" id="KW-0963">Cytoplasm</keyword>
<dbReference type="EMBL" id="BSDC01000001">
    <property type="protein sequence ID" value="GLH65739.1"/>
    <property type="molecule type" value="Genomic_DNA"/>
</dbReference>
<proteinExistence type="inferred from homology"/>
<dbReference type="SUPFAM" id="SSF55307">
    <property type="entry name" value="Tubulin C-terminal domain-like"/>
    <property type="match status" value="1"/>
</dbReference>
<feature type="binding site" evidence="4">
    <location>
        <position position="147"/>
    </location>
    <ligand>
        <name>GTP</name>
        <dbReference type="ChEBI" id="CHEBI:37565"/>
    </ligand>
</feature>
<feature type="binding site" evidence="4">
    <location>
        <begin position="25"/>
        <end position="29"/>
    </location>
    <ligand>
        <name>GTP</name>
        <dbReference type="ChEBI" id="CHEBI:37565"/>
    </ligand>
</feature>
<keyword evidence="2 4" id="KW-0547">Nucleotide-binding</keyword>
<sequence length="424" mass="43734">MSETPFLPCPHSLPGANIKVLGVGGAGCNAINRMIESGVTGVQFIAMNTDQQSLSQSKAHVKLPLGPQSSRGLGAGGSAERGAVAAEESREEVLAALQGADMIFITGGMGGGTGTGAAPVLASFARELGALTVAVVLTPFAWEGRKKGDLALAGLANLRDTADTVIVVSNERLKAVCDARVTMKEAFRVADGVLIQGVRGIADLILKPGIINGDFADVEAVLRNGGEALIGTGAGRGEEAVMDALKKALACPLLERAQTGAAANVMVSITADWEVMEASAIETAMNYLQDHYSGRPDIKACTVEGEGMEDRVLVTVLASGFDQEEKLLEDRRQSLHLGGAVESNSAPLHAPTLVVQPVDGQAVLPVNGVSGRVYGEVPAGEQQGPTPTRLLPQAPTPSGELPGGNDDLHVPAIIRLGQGRLPIE</sequence>
<dbReference type="SMART" id="SM00865">
    <property type="entry name" value="Tubulin_C"/>
    <property type="match status" value="1"/>
</dbReference>
<feature type="domain" description="Tubulin/FtsZ 2-layer sandwich" evidence="8">
    <location>
        <begin position="211"/>
        <end position="330"/>
    </location>
</feature>
<dbReference type="InterPro" id="IPR000158">
    <property type="entry name" value="Cell_div_FtsZ"/>
</dbReference>
<evidence type="ECO:0000259" key="8">
    <source>
        <dbReference type="SMART" id="SM00865"/>
    </source>
</evidence>
<dbReference type="PANTHER" id="PTHR30314">
    <property type="entry name" value="CELL DIVISION PROTEIN FTSZ-RELATED"/>
    <property type="match status" value="1"/>
</dbReference>
<keyword evidence="3 4" id="KW-0342">GTP-binding</keyword>
<keyword evidence="10" id="KW-1185">Reference proteome</keyword>
<comment type="similarity">
    <text evidence="1 4">Belongs to the FtsZ family.</text>
</comment>
<protein>
    <recommendedName>
        <fullName evidence="4 5">Cell division protein FtsZ</fullName>
    </recommendedName>
</protein>
<evidence type="ECO:0000256" key="6">
    <source>
        <dbReference type="SAM" id="MobiDB-lite"/>
    </source>
</evidence>
<dbReference type="PANTHER" id="PTHR30314:SF3">
    <property type="entry name" value="MITOCHONDRIAL DIVISION PROTEIN FSZA"/>
    <property type="match status" value="1"/>
</dbReference>
<dbReference type="Pfam" id="PF00091">
    <property type="entry name" value="Tubulin"/>
    <property type="match status" value="1"/>
</dbReference>
<evidence type="ECO:0000256" key="5">
    <source>
        <dbReference type="NCBIfam" id="TIGR00065"/>
    </source>
</evidence>
<dbReference type="InterPro" id="IPR018316">
    <property type="entry name" value="Tubulin/FtsZ_2-layer-sand-dom"/>
</dbReference>
<dbReference type="InterPro" id="IPR008280">
    <property type="entry name" value="Tub_FtsZ_C"/>
</dbReference>
<accession>A0ABQ5PTK1</accession>
<feature type="region of interest" description="Disordered" evidence="6">
    <location>
        <begin position="376"/>
        <end position="407"/>
    </location>
</feature>
<feature type="domain" description="Tubulin/FtsZ GTPase" evidence="7">
    <location>
        <begin position="17"/>
        <end position="209"/>
    </location>
</feature>
<dbReference type="InterPro" id="IPR045061">
    <property type="entry name" value="FtsZ/CetZ"/>
</dbReference>
<keyword evidence="4" id="KW-0717">Septation</keyword>
<evidence type="ECO:0000256" key="1">
    <source>
        <dbReference type="ARBA" id="ARBA00009690"/>
    </source>
</evidence>
<comment type="subcellular location">
    <subcellularLocation>
        <location evidence="4">Cytoplasm</location>
    </subcellularLocation>
    <text evidence="4">Assembles at midcell at the inner surface of the cytoplasmic membrane.</text>
</comment>
<feature type="binding site" evidence="4">
    <location>
        <position position="143"/>
    </location>
    <ligand>
        <name>GTP</name>
        <dbReference type="ChEBI" id="CHEBI:37565"/>
    </ligand>
</feature>
<feature type="binding site" evidence="4">
    <location>
        <position position="191"/>
    </location>
    <ligand>
        <name>GTP</name>
        <dbReference type="ChEBI" id="CHEBI:37565"/>
    </ligand>
</feature>
<evidence type="ECO:0000259" key="7">
    <source>
        <dbReference type="SMART" id="SM00864"/>
    </source>
</evidence>
<dbReference type="InterPro" id="IPR024757">
    <property type="entry name" value="FtsZ_C"/>
</dbReference>
<dbReference type="PRINTS" id="PR00423">
    <property type="entry name" value="CELLDVISFTSZ"/>
</dbReference>
<gene>
    <name evidence="4" type="primary">ftsZ</name>
    <name evidence="9" type="ORF">GETHED_01030</name>
</gene>